<proteinExistence type="predicted"/>
<dbReference type="KEGG" id="tml:GSTUM_00002811001"/>
<accession>D5G847</accession>
<organism evidence="1 2">
    <name type="scientific">Tuber melanosporum (strain Mel28)</name>
    <name type="common">Perigord black truffle</name>
    <dbReference type="NCBI Taxonomy" id="656061"/>
    <lineage>
        <taxon>Eukaryota</taxon>
        <taxon>Fungi</taxon>
        <taxon>Dikarya</taxon>
        <taxon>Ascomycota</taxon>
        <taxon>Pezizomycotina</taxon>
        <taxon>Pezizomycetes</taxon>
        <taxon>Pezizales</taxon>
        <taxon>Tuberaceae</taxon>
        <taxon>Tuber</taxon>
    </lineage>
</organism>
<sequence length="107" mass="12130">MLYPEFRGYPSIPEPRIWDFSVALGPRYCIRIPMKLASGWAAECWVLELASSVACRRLENAPKNVLSWASILVSEAVRFPYSIHGDITQENLNQSCIIMADPPPFFL</sequence>
<reference evidence="1 2" key="1">
    <citation type="journal article" date="2010" name="Nature">
        <title>Perigord black truffle genome uncovers evolutionary origins and mechanisms of symbiosis.</title>
        <authorList>
            <person name="Martin F."/>
            <person name="Kohler A."/>
            <person name="Murat C."/>
            <person name="Balestrini R."/>
            <person name="Coutinho P.M."/>
            <person name="Jaillon O."/>
            <person name="Montanini B."/>
            <person name="Morin E."/>
            <person name="Noel B."/>
            <person name="Percudani R."/>
            <person name="Porcel B."/>
            <person name="Rubini A."/>
            <person name="Amicucci A."/>
            <person name="Amselem J."/>
            <person name="Anthouard V."/>
            <person name="Arcioni S."/>
            <person name="Artiguenave F."/>
            <person name="Aury J.M."/>
            <person name="Ballario P."/>
            <person name="Bolchi A."/>
            <person name="Brenna A."/>
            <person name="Brun A."/>
            <person name="Buee M."/>
            <person name="Cantarel B."/>
            <person name="Chevalier G."/>
            <person name="Couloux A."/>
            <person name="Da Silva C."/>
            <person name="Denoeud F."/>
            <person name="Duplessis S."/>
            <person name="Ghignone S."/>
            <person name="Hilselberger B."/>
            <person name="Iotti M."/>
            <person name="Marcais B."/>
            <person name="Mello A."/>
            <person name="Miranda M."/>
            <person name="Pacioni G."/>
            <person name="Quesneville H."/>
            <person name="Riccioni C."/>
            <person name="Ruotolo R."/>
            <person name="Splivallo R."/>
            <person name="Stocchi V."/>
            <person name="Tisserant E."/>
            <person name="Viscomi A.R."/>
            <person name="Zambonelli A."/>
            <person name="Zampieri E."/>
            <person name="Henrissat B."/>
            <person name="Lebrun M.H."/>
            <person name="Paolocci F."/>
            <person name="Bonfante P."/>
            <person name="Ottonello S."/>
            <person name="Wincker P."/>
        </authorList>
    </citation>
    <scope>NUCLEOTIDE SEQUENCE [LARGE SCALE GENOMIC DNA]</scope>
    <source>
        <strain evidence="1 2">Mel28</strain>
    </source>
</reference>
<evidence type="ECO:0000313" key="1">
    <source>
        <dbReference type="EMBL" id="CAZ80690.1"/>
    </source>
</evidence>
<dbReference type="Proteomes" id="UP000006911">
    <property type="component" value="Unassembled WGS sequence"/>
</dbReference>
<dbReference type="HOGENOM" id="CLU_2211887_0_0_1"/>
<dbReference type="AlphaFoldDB" id="D5G847"/>
<dbReference type="GeneID" id="9184163"/>
<evidence type="ECO:0000313" key="2">
    <source>
        <dbReference type="Proteomes" id="UP000006911"/>
    </source>
</evidence>
<protein>
    <submittedName>
        <fullName evidence="1">(Perigord truffle) hypothetical protein</fullName>
    </submittedName>
</protein>
<name>D5G847_TUBMM</name>
<dbReference type="RefSeq" id="XP_002836499.1">
    <property type="nucleotide sequence ID" value="XM_002836453.1"/>
</dbReference>
<dbReference type="EMBL" id="FN430039">
    <property type="protein sequence ID" value="CAZ80690.1"/>
    <property type="molecule type" value="Genomic_DNA"/>
</dbReference>
<dbReference type="InParanoid" id="D5G847"/>
<keyword evidence="2" id="KW-1185">Reference proteome</keyword>
<gene>
    <name evidence="1" type="ORF">GSTUM_00002811001</name>
</gene>